<dbReference type="EMBL" id="AP021861">
    <property type="protein sequence ID" value="BBO36406.1"/>
    <property type="molecule type" value="Genomic_DNA"/>
</dbReference>
<keyword evidence="1" id="KW-0472">Membrane</keyword>
<organism evidence="2 3">
    <name type="scientific">Lacipirellula parvula</name>
    <dbReference type="NCBI Taxonomy" id="2650471"/>
    <lineage>
        <taxon>Bacteria</taxon>
        <taxon>Pseudomonadati</taxon>
        <taxon>Planctomycetota</taxon>
        <taxon>Planctomycetia</taxon>
        <taxon>Pirellulales</taxon>
        <taxon>Lacipirellulaceae</taxon>
        <taxon>Lacipirellula</taxon>
    </lineage>
</organism>
<feature type="transmembrane region" description="Helical" evidence="1">
    <location>
        <begin position="343"/>
        <end position="365"/>
    </location>
</feature>
<feature type="transmembrane region" description="Helical" evidence="1">
    <location>
        <begin position="116"/>
        <end position="133"/>
    </location>
</feature>
<feature type="transmembrane region" description="Helical" evidence="1">
    <location>
        <begin position="411"/>
        <end position="429"/>
    </location>
</feature>
<proteinExistence type="predicted"/>
<keyword evidence="3" id="KW-1185">Reference proteome</keyword>
<feature type="transmembrane region" description="Helical" evidence="1">
    <location>
        <begin position="481"/>
        <end position="500"/>
    </location>
</feature>
<keyword evidence="1" id="KW-1133">Transmembrane helix</keyword>
<feature type="transmembrane region" description="Helical" evidence="1">
    <location>
        <begin position="377"/>
        <end position="402"/>
    </location>
</feature>
<evidence type="ECO:0000256" key="1">
    <source>
        <dbReference type="SAM" id="Phobius"/>
    </source>
</evidence>
<dbReference type="RefSeq" id="WP_152101584.1">
    <property type="nucleotide sequence ID" value="NZ_AP021861.1"/>
</dbReference>
<feature type="transmembrane region" description="Helical" evidence="1">
    <location>
        <begin position="140"/>
        <end position="161"/>
    </location>
</feature>
<feature type="transmembrane region" description="Helical" evidence="1">
    <location>
        <begin position="167"/>
        <end position="188"/>
    </location>
</feature>
<keyword evidence="1" id="KW-0812">Transmembrane</keyword>
<dbReference type="AlphaFoldDB" id="A0A5K7XN47"/>
<accession>A0A5K7XN47</accession>
<gene>
    <name evidence="2" type="ORF">PLANPX_6018</name>
</gene>
<feature type="transmembrane region" description="Helical" evidence="1">
    <location>
        <begin position="50"/>
        <end position="69"/>
    </location>
</feature>
<feature type="transmembrane region" description="Helical" evidence="1">
    <location>
        <begin position="20"/>
        <end position="38"/>
    </location>
</feature>
<protein>
    <submittedName>
        <fullName evidence="2">Uncharacterized protein</fullName>
    </submittedName>
</protein>
<feature type="transmembrane region" description="Helical" evidence="1">
    <location>
        <begin position="89"/>
        <end position="110"/>
    </location>
</feature>
<name>A0A5K7XN47_9BACT</name>
<feature type="transmembrane region" description="Helical" evidence="1">
    <location>
        <begin position="303"/>
        <end position="322"/>
    </location>
</feature>
<dbReference type="Proteomes" id="UP000326837">
    <property type="component" value="Chromosome"/>
</dbReference>
<sequence length="511" mass="55033">MPNQIPAVLSTYVTRRSVQLLLALGVTYCVLIFFAALADSRHGIHDEEGVLGLLTFPTLAFAYLIASQARWQFADSRARLVPHFAANHLAVLAGLALLTLGLAPALLGWAAGASTLGAAAVSIAIGSAVIWLIQGKAAQALLFGFGTFALMLRPGISFWLASETATLNWPYQLALCVAGWAVFGGWLARLTKLREEHDDYSQPIYLPAGSATRMERMQASRGAARLYPNGTSISPSWQLGDKWRDRLAGIRATSVAARQQLLRYGASQSPAWHTAAGISTAYAVLICLTPVFCSIGIPPAPSFYYFGVIPMSALIAPGMLILRRSKMPQELLLPLTRRAYIDGLYTAMARSAVVTWTIVHLLLLATVSLMTPRTMSVAFALALTALSFSAYLYAFGVFAWLAQTQSATRRLLLMLVLGAPVAGILNAGVDAITVKSLPPPLPATITASLAQPSSTEDLARAERIVSRHEEQVRRSSRTKPLMAWSIAASLSVIGAICTVVSRRRWMNLELA</sequence>
<feature type="transmembrane region" description="Helical" evidence="1">
    <location>
        <begin position="271"/>
        <end position="297"/>
    </location>
</feature>
<reference evidence="3" key="1">
    <citation type="submission" date="2019-10" db="EMBL/GenBank/DDBJ databases">
        <title>Lacipirellula parvula gen. nov., sp. nov., representing a lineage of planctomycetes widespread in freshwater anoxic habitats, and description of the family Lacipirellulaceae.</title>
        <authorList>
            <person name="Dedysh S.N."/>
            <person name="Kulichevskaya I.S."/>
            <person name="Beletsky A.V."/>
            <person name="Rakitin A.L."/>
            <person name="Mardanov A.V."/>
            <person name="Ivanova A.A."/>
            <person name="Saltykova V.X."/>
            <person name="Rijpstra W.I.C."/>
            <person name="Sinninghe Damste J.S."/>
            <person name="Ravin N.V."/>
        </authorList>
    </citation>
    <scope>NUCLEOTIDE SEQUENCE [LARGE SCALE GENOMIC DNA]</scope>
    <source>
        <strain evidence="3">PX69</strain>
    </source>
</reference>
<evidence type="ECO:0000313" key="2">
    <source>
        <dbReference type="EMBL" id="BBO36406.1"/>
    </source>
</evidence>
<dbReference type="KEGG" id="lpav:PLANPX_6018"/>
<evidence type="ECO:0000313" key="3">
    <source>
        <dbReference type="Proteomes" id="UP000326837"/>
    </source>
</evidence>